<comment type="caution">
    <text evidence="13">The sequence shown here is derived from an EMBL/GenBank/DDBJ whole genome shotgun (WGS) entry which is preliminary data.</text>
</comment>
<evidence type="ECO:0000256" key="2">
    <source>
        <dbReference type="ARBA" id="ARBA00022692"/>
    </source>
</evidence>
<comment type="subcellular location">
    <subcellularLocation>
        <location evidence="1">Membrane</location>
        <topology evidence="1">Multi-pass membrane protein</topology>
    </subcellularLocation>
</comment>
<keyword evidence="5 7" id="KW-0472">Membrane</keyword>
<accession>A0AA86RVF5</accession>
<evidence type="ECO:0000256" key="7">
    <source>
        <dbReference type="PROSITE-ProRule" id="PRU01193"/>
    </source>
</evidence>
<evidence type="ECO:0000313" key="13">
    <source>
        <dbReference type="EMBL" id="CAI9973310.1"/>
    </source>
</evidence>
<evidence type="ECO:0000256" key="3">
    <source>
        <dbReference type="ARBA" id="ARBA00022737"/>
    </source>
</evidence>
<evidence type="ECO:0000256" key="5">
    <source>
        <dbReference type="ARBA" id="ARBA00023136"/>
    </source>
</evidence>
<proteinExistence type="predicted"/>
<dbReference type="GO" id="GO:0005737">
    <property type="term" value="C:cytoplasm"/>
    <property type="evidence" value="ECO:0007669"/>
    <property type="project" value="TreeGrafter"/>
</dbReference>
<organism evidence="13">
    <name type="scientific">Hexamita inflata</name>
    <dbReference type="NCBI Taxonomy" id="28002"/>
    <lineage>
        <taxon>Eukaryota</taxon>
        <taxon>Metamonada</taxon>
        <taxon>Diplomonadida</taxon>
        <taxon>Hexamitidae</taxon>
        <taxon>Hexamitinae</taxon>
        <taxon>Hexamita</taxon>
    </lineage>
</organism>
<dbReference type="EMBL" id="CAXDID020000165">
    <property type="protein sequence ID" value="CAL6045736.1"/>
    <property type="molecule type" value="Genomic_DNA"/>
</dbReference>
<dbReference type="PANTHER" id="PTHR12064">
    <property type="entry name" value="METAL TRANSPORTER CNNM"/>
    <property type="match status" value="1"/>
</dbReference>
<evidence type="ECO:0000259" key="9">
    <source>
        <dbReference type="PROSITE" id="PS51371"/>
    </source>
</evidence>
<dbReference type="SMART" id="SM00116">
    <property type="entry name" value="CBS"/>
    <property type="match status" value="1"/>
</dbReference>
<dbReference type="GO" id="GO:0030026">
    <property type="term" value="P:intracellular manganese ion homeostasis"/>
    <property type="evidence" value="ECO:0007669"/>
    <property type="project" value="TreeGrafter"/>
</dbReference>
<dbReference type="AlphaFoldDB" id="A0AA86RVF5"/>
<evidence type="ECO:0000313" key="16">
    <source>
        <dbReference type="EMBL" id="CAL6108465.1"/>
    </source>
</evidence>
<evidence type="ECO:0000259" key="10">
    <source>
        <dbReference type="PROSITE" id="PS51846"/>
    </source>
</evidence>
<evidence type="ECO:0000313" key="17">
    <source>
        <dbReference type="Proteomes" id="UP001642409"/>
    </source>
</evidence>
<evidence type="ECO:0000256" key="6">
    <source>
        <dbReference type="PROSITE-ProRule" id="PRU00703"/>
    </source>
</evidence>
<evidence type="ECO:0000313" key="12">
    <source>
        <dbReference type="EMBL" id="CAI9964695.1"/>
    </source>
</evidence>
<dbReference type="EMBL" id="CATOUU010000113">
    <property type="protein sequence ID" value="CAI9916864.1"/>
    <property type="molecule type" value="Genomic_DNA"/>
</dbReference>
<dbReference type="PROSITE" id="PS51371">
    <property type="entry name" value="CBS"/>
    <property type="match status" value="1"/>
</dbReference>
<dbReference type="GO" id="GO:0010960">
    <property type="term" value="P:magnesium ion homeostasis"/>
    <property type="evidence" value="ECO:0007669"/>
    <property type="project" value="InterPro"/>
</dbReference>
<dbReference type="PROSITE" id="PS51846">
    <property type="entry name" value="CNNM"/>
    <property type="match status" value="1"/>
</dbReference>
<dbReference type="InterPro" id="IPR002550">
    <property type="entry name" value="CNNM"/>
</dbReference>
<dbReference type="InterPro" id="IPR046342">
    <property type="entry name" value="CBS_dom_sf"/>
</dbReference>
<evidence type="ECO:0000256" key="1">
    <source>
        <dbReference type="ARBA" id="ARBA00004141"/>
    </source>
</evidence>
<evidence type="ECO:0000313" key="14">
    <source>
        <dbReference type="EMBL" id="CAL6045736.1"/>
    </source>
</evidence>
<keyword evidence="2 7" id="KW-0812">Transmembrane</keyword>
<keyword evidence="4 7" id="KW-1133">Transmembrane helix</keyword>
<evidence type="ECO:0000313" key="11">
    <source>
        <dbReference type="EMBL" id="CAI9916864.1"/>
    </source>
</evidence>
<dbReference type="SUPFAM" id="SSF54631">
    <property type="entry name" value="CBS-domain pair"/>
    <property type="match status" value="1"/>
</dbReference>
<keyword evidence="6" id="KW-0129">CBS domain</keyword>
<gene>
    <name evidence="14" type="ORF">HINF_LOCUS41324</name>
    <name evidence="11" type="ORF">HINF_LOCUS4509</name>
    <name evidence="12" type="ORF">HINF_LOCUS52340</name>
    <name evidence="13" type="ORF">HINF_LOCUS60955</name>
    <name evidence="15" type="ORF">HINF_LOCUS65163</name>
    <name evidence="16" type="ORF">HINF_LOCUS74979</name>
</gene>
<dbReference type="EMBL" id="CAXDID020000652">
    <property type="protein sequence ID" value="CAL6108465.1"/>
    <property type="molecule type" value="Genomic_DNA"/>
</dbReference>
<dbReference type="InterPro" id="IPR000644">
    <property type="entry name" value="CBS_dom"/>
</dbReference>
<reference evidence="13" key="1">
    <citation type="submission" date="2023-06" db="EMBL/GenBank/DDBJ databases">
        <authorList>
            <person name="Kurt Z."/>
        </authorList>
    </citation>
    <scope>NUCLEOTIDE SEQUENCE</scope>
</reference>
<dbReference type="EMBL" id="CAXDID020000425">
    <property type="protein sequence ID" value="CAL6090131.1"/>
    <property type="molecule type" value="Genomic_DNA"/>
</dbReference>
<sequence length="356" mass="40649">MLALDKVRLQALITTGTDMEKRYVKKLQPLLEDRHLLIATILLGNALCTEILPEILDDMLGEVIAIILCVSVVVVGCEVIPQALMIKSGLKICASLSWFVWTLIYCSFIITWPLARLLDCILGKDHIDYYSRDELKELIQLHGSEDYKPNLHQPQLEQKENVDIFKQQATTYAGSVHSLQKIISKTQIHQKDANPMLTYDEVNIIEGIFAIHKMQVRQVHKPIDQVFMIEYNTILTPESYESIYQHGYSRIPIYFKDRQNIMGVLLTKQLIKQDPDEPIPVSKLEISPRIPLIPENSSLAQALKEFEKGTAHIAAVVGEKNFRIVGIVTLEDVLEQLLQEEIYDESDARRAYGKKK</sequence>
<evidence type="ECO:0000256" key="8">
    <source>
        <dbReference type="SAM" id="Phobius"/>
    </source>
</evidence>
<evidence type="ECO:0000256" key="4">
    <source>
        <dbReference type="ARBA" id="ARBA00022989"/>
    </source>
</evidence>
<evidence type="ECO:0000313" key="15">
    <source>
        <dbReference type="EMBL" id="CAL6090131.1"/>
    </source>
</evidence>
<dbReference type="Pfam" id="PF00571">
    <property type="entry name" value="CBS"/>
    <property type="match status" value="1"/>
</dbReference>
<feature type="domain" description="CNNM transmembrane" evidence="10">
    <location>
        <begin position="1"/>
        <end position="154"/>
    </location>
</feature>
<dbReference type="InterPro" id="IPR045095">
    <property type="entry name" value="ACDP"/>
</dbReference>
<dbReference type="GO" id="GO:0016020">
    <property type="term" value="C:membrane"/>
    <property type="evidence" value="ECO:0007669"/>
    <property type="project" value="UniProtKB-SubCell"/>
</dbReference>
<keyword evidence="3" id="KW-0677">Repeat</keyword>
<dbReference type="Gene3D" id="3.10.580.10">
    <property type="entry name" value="CBS-domain"/>
    <property type="match status" value="1"/>
</dbReference>
<dbReference type="Pfam" id="PF01595">
    <property type="entry name" value="CNNM"/>
    <property type="match status" value="1"/>
</dbReference>
<dbReference type="EMBL" id="CATOUU010000981">
    <property type="protein sequence ID" value="CAI9964695.1"/>
    <property type="molecule type" value="Genomic_DNA"/>
</dbReference>
<feature type="domain" description="CBS" evidence="9">
    <location>
        <begin position="286"/>
        <end position="345"/>
    </location>
</feature>
<dbReference type="EMBL" id="CATOUU010001120">
    <property type="protein sequence ID" value="CAI9973310.1"/>
    <property type="molecule type" value="Genomic_DNA"/>
</dbReference>
<name>A0AA86RVF5_9EUKA</name>
<reference evidence="14 17" key="2">
    <citation type="submission" date="2024-07" db="EMBL/GenBank/DDBJ databases">
        <authorList>
            <person name="Akdeniz Z."/>
        </authorList>
    </citation>
    <scope>NUCLEOTIDE SEQUENCE [LARGE SCALE GENOMIC DNA]</scope>
</reference>
<feature type="transmembrane region" description="Helical" evidence="8">
    <location>
        <begin position="59"/>
        <end position="80"/>
    </location>
</feature>
<protein>
    <submittedName>
        <fullName evidence="13">Transmembrane domain-containing protein</fullName>
    </submittedName>
    <submittedName>
        <fullName evidence="14">Transmembrane_domain-containing protein</fullName>
    </submittedName>
</protein>
<dbReference type="PANTHER" id="PTHR12064:SF97">
    <property type="entry name" value="METAL TRANSPORTER CNNM-5"/>
    <property type="match status" value="1"/>
</dbReference>
<keyword evidence="17" id="KW-1185">Reference proteome</keyword>
<feature type="transmembrane region" description="Helical" evidence="8">
    <location>
        <begin position="92"/>
        <end position="115"/>
    </location>
</feature>
<dbReference type="CDD" id="cd04590">
    <property type="entry name" value="CBS_pair_CorC_HlyC_assoc"/>
    <property type="match status" value="1"/>
</dbReference>
<dbReference type="Proteomes" id="UP001642409">
    <property type="component" value="Unassembled WGS sequence"/>
</dbReference>
<dbReference type="InterPro" id="IPR044751">
    <property type="entry name" value="Ion_transp-like_CBS"/>
</dbReference>